<proteinExistence type="predicted"/>
<protein>
    <submittedName>
        <fullName evidence="1">Uncharacterized protein</fullName>
    </submittedName>
</protein>
<reference evidence="1" key="1">
    <citation type="submission" date="2018-02" db="EMBL/GenBank/DDBJ databases">
        <title>Rhizophora mucronata_Transcriptome.</title>
        <authorList>
            <person name="Meera S.P."/>
            <person name="Sreeshan A."/>
            <person name="Augustine A."/>
        </authorList>
    </citation>
    <scope>NUCLEOTIDE SEQUENCE</scope>
    <source>
        <tissue evidence="1">Leaf</tissue>
    </source>
</reference>
<dbReference type="EMBL" id="GGEC01049689">
    <property type="protein sequence ID" value="MBX30173.1"/>
    <property type="molecule type" value="Transcribed_RNA"/>
</dbReference>
<accession>A0A2P2MIV3</accession>
<name>A0A2P2MIV3_RHIMU</name>
<dbReference type="AlphaFoldDB" id="A0A2P2MIV3"/>
<sequence>MVQLLCRETRELERDRETEKLEIPVKLN</sequence>
<organism evidence="1">
    <name type="scientific">Rhizophora mucronata</name>
    <name type="common">Asiatic mangrove</name>
    <dbReference type="NCBI Taxonomy" id="61149"/>
    <lineage>
        <taxon>Eukaryota</taxon>
        <taxon>Viridiplantae</taxon>
        <taxon>Streptophyta</taxon>
        <taxon>Embryophyta</taxon>
        <taxon>Tracheophyta</taxon>
        <taxon>Spermatophyta</taxon>
        <taxon>Magnoliopsida</taxon>
        <taxon>eudicotyledons</taxon>
        <taxon>Gunneridae</taxon>
        <taxon>Pentapetalae</taxon>
        <taxon>rosids</taxon>
        <taxon>fabids</taxon>
        <taxon>Malpighiales</taxon>
        <taxon>Rhizophoraceae</taxon>
        <taxon>Rhizophora</taxon>
    </lineage>
</organism>
<evidence type="ECO:0000313" key="1">
    <source>
        <dbReference type="EMBL" id="MBX30173.1"/>
    </source>
</evidence>